<dbReference type="InParanoid" id="D2VDH2"/>
<evidence type="ECO:0000313" key="2">
    <source>
        <dbReference type="EMBL" id="EFC45233.1"/>
    </source>
</evidence>
<reference evidence="2 3" key="1">
    <citation type="journal article" date="2010" name="Cell">
        <title>The genome of Naegleria gruberi illuminates early eukaryotic versatility.</title>
        <authorList>
            <person name="Fritz-Laylin L.K."/>
            <person name="Prochnik S.E."/>
            <person name="Ginger M.L."/>
            <person name="Dacks J.B."/>
            <person name="Carpenter M.L."/>
            <person name="Field M.C."/>
            <person name="Kuo A."/>
            <person name="Paredez A."/>
            <person name="Chapman J."/>
            <person name="Pham J."/>
            <person name="Shu S."/>
            <person name="Neupane R."/>
            <person name="Cipriano M."/>
            <person name="Mancuso J."/>
            <person name="Tu H."/>
            <person name="Salamov A."/>
            <person name="Lindquist E."/>
            <person name="Shapiro H."/>
            <person name="Lucas S."/>
            <person name="Grigoriev I.V."/>
            <person name="Cande W.Z."/>
            <person name="Fulton C."/>
            <person name="Rokhsar D.S."/>
            <person name="Dawson S.C."/>
        </authorList>
    </citation>
    <scope>NUCLEOTIDE SEQUENCE [LARGE SCALE GENOMIC DNA]</scope>
    <source>
        <strain evidence="2 3">NEG-M</strain>
    </source>
</reference>
<dbReference type="AlphaFoldDB" id="D2VDH2"/>
<dbReference type="InterPro" id="IPR008271">
    <property type="entry name" value="Ser/Thr_kinase_AS"/>
</dbReference>
<dbReference type="GeneID" id="8850365"/>
<accession>D2VDH2</accession>
<name>D2VDH2_NAEGR</name>
<keyword evidence="3" id="KW-1185">Reference proteome</keyword>
<dbReference type="RefSeq" id="XP_002677977.1">
    <property type="nucleotide sequence ID" value="XM_002677931.1"/>
</dbReference>
<proteinExistence type="predicted"/>
<dbReference type="Proteomes" id="UP000006671">
    <property type="component" value="Unassembled WGS sequence"/>
</dbReference>
<dbReference type="STRING" id="5762.D2VDH2"/>
<feature type="non-terminal residue" evidence="2">
    <location>
        <position position="1"/>
    </location>
</feature>
<dbReference type="PROSITE" id="PS50011">
    <property type="entry name" value="PROTEIN_KINASE_DOM"/>
    <property type="match status" value="1"/>
</dbReference>
<dbReference type="PROSITE" id="PS00108">
    <property type="entry name" value="PROTEIN_KINASE_ST"/>
    <property type="match status" value="1"/>
</dbReference>
<sequence>QEFINEVKILVKLRHPNITSFYGVSIMPNKGFIVMERLDKSLVDVIHELEKGTVIMTFDRKIQMFLGIARGIEYLHTLPTPIVHRDLKPGNVLLTKDGICKLCDFGLSRKMSDKNNSIMTHLIGTHNFMSPQLINGTIQDAKSCDVYAFGIIMWQLL</sequence>
<dbReference type="OrthoDB" id="10013149at2759"/>
<dbReference type="Gene3D" id="1.10.510.10">
    <property type="entry name" value="Transferase(Phosphotransferase) domain 1"/>
    <property type="match status" value="1"/>
</dbReference>
<dbReference type="InterPro" id="IPR011009">
    <property type="entry name" value="Kinase-like_dom_sf"/>
</dbReference>
<dbReference type="OMA" id="DTTAKIC"/>
<feature type="domain" description="Protein kinase" evidence="1">
    <location>
        <begin position="1"/>
        <end position="157"/>
    </location>
</feature>
<dbReference type="SUPFAM" id="SSF56112">
    <property type="entry name" value="Protein kinase-like (PK-like)"/>
    <property type="match status" value="1"/>
</dbReference>
<protein>
    <submittedName>
        <fullName evidence="2">Predicted protein</fullName>
    </submittedName>
</protein>
<dbReference type="VEuPathDB" id="AmoebaDB:NAEGRDRAFT_4908"/>
<dbReference type="eggNOG" id="KOG1187">
    <property type="taxonomic scope" value="Eukaryota"/>
</dbReference>
<evidence type="ECO:0000259" key="1">
    <source>
        <dbReference type="PROSITE" id="PS50011"/>
    </source>
</evidence>
<dbReference type="GO" id="GO:0004674">
    <property type="term" value="F:protein serine/threonine kinase activity"/>
    <property type="evidence" value="ECO:0007669"/>
    <property type="project" value="TreeGrafter"/>
</dbReference>
<dbReference type="SMART" id="SM00220">
    <property type="entry name" value="S_TKc"/>
    <property type="match status" value="1"/>
</dbReference>
<dbReference type="InterPro" id="IPR051681">
    <property type="entry name" value="Ser/Thr_Kinases-Pseudokinases"/>
</dbReference>
<evidence type="ECO:0000313" key="3">
    <source>
        <dbReference type="Proteomes" id="UP000006671"/>
    </source>
</evidence>
<dbReference type="Pfam" id="PF00069">
    <property type="entry name" value="Pkinase"/>
    <property type="match status" value="1"/>
</dbReference>
<dbReference type="EMBL" id="GG738864">
    <property type="protein sequence ID" value="EFC45233.1"/>
    <property type="molecule type" value="Genomic_DNA"/>
</dbReference>
<organism evidence="3">
    <name type="scientific">Naegleria gruberi</name>
    <name type="common">Amoeba</name>
    <dbReference type="NCBI Taxonomy" id="5762"/>
    <lineage>
        <taxon>Eukaryota</taxon>
        <taxon>Discoba</taxon>
        <taxon>Heterolobosea</taxon>
        <taxon>Tetramitia</taxon>
        <taxon>Eutetramitia</taxon>
        <taxon>Vahlkampfiidae</taxon>
        <taxon>Naegleria</taxon>
    </lineage>
</organism>
<gene>
    <name evidence="2" type="ORF">NAEGRDRAFT_4908</name>
</gene>
<dbReference type="KEGG" id="ngr:NAEGRDRAFT_4908"/>
<dbReference type="GO" id="GO:0005524">
    <property type="term" value="F:ATP binding"/>
    <property type="evidence" value="ECO:0007669"/>
    <property type="project" value="InterPro"/>
</dbReference>
<dbReference type="InterPro" id="IPR000719">
    <property type="entry name" value="Prot_kinase_dom"/>
</dbReference>
<feature type="non-terminal residue" evidence="2">
    <location>
        <position position="157"/>
    </location>
</feature>
<dbReference type="PANTHER" id="PTHR44329">
    <property type="entry name" value="SERINE/THREONINE-PROTEIN KINASE TNNI3K-RELATED"/>
    <property type="match status" value="1"/>
</dbReference>